<organism evidence="14 15">
    <name type="scientific">Chara braunii</name>
    <name type="common">Braun's stonewort</name>
    <dbReference type="NCBI Taxonomy" id="69332"/>
    <lineage>
        <taxon>Eukaryota</taxon>
        <taxon>Viridiplantae</taxon>
        <taxon>Streptophyta</taxon>
        <taxon>Charophyceae</taxon>
        <taxon>Charales</taxon>
        <taxon>Characeae</taxon>
        <taxon>Chara</taxon>
    </lineage>
</organism>
<keyword evidence="4" id="KW-0934">Plastid</keyword>
<keyword evidence="5" id="KW-0645">Protease</keyword>
<evidence type="ECO:0000313" key="14">
    <source>
        <dbReference type="EMBL" id="GBG88416.1"/>
    </source>
</evidence>
<dbReference type="GO" id="GO:0009651">
    <property type="term" value="P:response to salt stress"/>
    <property type="evidence" value="ECO:0007669"/>
    <property type="project" value="EnsemblPlants"/>
</dbReference>
<feature type="transmembrane region" description="Helical" evidence="13">
    <location>
        <begin position="542"/>
        <end position="559"/>
    </location>
</feature>
<reference evidence="14 15" key="1">
    <citation type="journal article" date="2018" name="Cell">
        <title>The Chara Genome: Secondary Complexity and Implications for Plant Terrestrialization.</title>
        <authorList>
            <person name="Nishiyama T."/>
            <person name="Sakayama H."/>
            <person name="Vries J.D."/>
            <person name="Buschmann H."/>
            <person name="Saint-Marcoux D."/>
            <person name="Ullrich K.K."/>
            <person name="Haas F.B."/>
            <person name="Vanderstraeten L."/>
            <person name="Becker D."/>
            <person name="Lang D."/>
            <person name="Vosolsobe S."/>
            <person name="Rombauts S."/>
            <person name="Wilhelmsson P.K.I."/>
            <person name="Janitza P."/>
            <person name="Kern R."/>
            <person name="Heyl A."/>
            <person name="Rumpler F."/>
            <person name="Villalobos L.I.A.C."/>
            <person name="Clay J.M."/>
            <person name="Skokan R."/>
            <person name="Toyoda A."/>
            <person name="Suzuki Y."/>
            <person name="Kagoshima H."/>
            <person name="Schijlen E."/>
            <person name="Tajeshwar N."/>
            <person name="Catarino B."/>
            <person name="Hetherington A.J."/>
            <person name="Saltykova A."/>
            <person name="Bonnot C."/>
            <person name="Breuninger H."/>
            <person name="Symeonidi A."/>
            <person name="Radhakrishnan G.V."/>
            <person name="Van Nieuwerburgh F."/>
            <person name="Deforce D."/>
            <person name="Chang C."/>
            <person name="Karol K.G."/>
            <person name="Hedrich R."/>
            <person name="Ulvskov P."/>
            <person name="Glockner G."/>
            <person name="Delwiche C.F."/>
            <person name="Petrasek J."/>
            <person name="Van de Peer Y."/>
            <person name="Friml J."/>
            <person name="Beilby M."/>
            <person name="Dolan L."/>
            <person name="Kohara Y."/>
            <person name="Sugano S."/>
            <person name="Fujiyama A."/>
            <person name="Delaux P.-M."/>
            <person name="Quint M."/>
            <person name="TheiBen G."/>
            <person name="Hagemann M."/>
            <person name="Harholt J."/>
            <person name="Dunand C."/>
            <person name="Zachgo S."/>
            <person name="Langdale J."/>
            <person name="Maumus F."/>
            <person name="Straeten D.V.D."/>
            <person name="Gould S.B."/>
            <person name="Rensing S.A."/>
        </authorList>
    </citation>
    <scope>NUCLEOTIDE SEQUENCE [LARGE SCALE GENOMIC DNA]</scope>
    <source>
        <strain evidence="14 15">S276</strain>
    </source>
</reference>
<keyword evidence="3" id="KW-0150">Chloroplast</keyword>
<evidence type="ECO:0000256" key="11">
    <source>
        <dbReference type="ARBA" id="ARBA00023136"/>
    </source>
</evidence>
<dbReference type="STRING" id="69332.A0A388M1J8"/>
<dbReference type="AlphaFoldDB" id="A0A388M1J8"/>
<keyword evidence="8" id="KW-0809">Transit peptide</keyword>
<dbReference type="GO" id="GO:0016020">
    <property type="term" value="C:membrane"/>
    <property type="evidence" value="ECO:0007669"/>
    <property type="project" value="UniProtKB-SubCell"/>
</dbReference>
<evidence type="ECO:0000256" key="1">
    <source>
        <dbReference type="ARBA" id="ARBA00004508"/>
    </source>
</evidence>
<feature type="compositionally biased region" description="Acidic residues" evidence="12">
    <location>
        <begin position="213"/>
        <end position="222"/>
    </location>
</feature>
<keyword evidence="7" id="KW-0378">Hydrolase</keyword>
<keyword evidence="6 13" id="KW-0812">Transmembrane</keyword>
<sequence length="668" mass="70923">MAASLGATCCFAEGRIPASNGVGSFATTTSSTLGAVHQRIVCSPGRRWQRSSPSSSCGRGPSSSSGLFSDDSPRCACRISLAMSAVLAANWTPTAHRRRRRTWTEVSSARSFNFNNCEPRVDRRAVPELRKCISFAKQKQSMHRDLSQLEPKKRNGGQYHQQLAKERGGVVLIAAKKEGDVSETDGVNGSAKGRHIDRGTEEVDGSGRSGDSTDAEAEGGEAEAERVTVAKKGEEEPEPEAAPGSLLGSLTGGLNGVQAAISGKMGVQRRSPKLDLNKIRQCFSYTTFFATGARRYGSGGMFPGNLRAPIEVAAPTLEKKISEATECEVTLWFMVDEATGREVCVVQPKDELERRLAVMRMDGIARWPLSVLLSVATVFTTAFISGVTVGPDASAEDVLSRALPLAIGLGTVLMIGEIWQRIVASRYGVKLGPPYPIPSGWLGSLGIATKIESLLPSRTALFDIGAARAVGCWVGSFFLAVIAFTADGGVNGGSHPLYVEPSFFQPNVLLSFIQYVIGPYYDELGNVLPHAVPGVGVPVNPLAFAGLLGLVITSLNLLPAGELEGGRIAQALFGRRRAGVATIVTTTLLGLGGLGGSVLCLAWGFILLFLRNGQELPALDEVTPVGRSRYILGWILLGTCLLMLLPNSAGTFPSTFFTPPAFLPKDVL</sequence>
<dbReference type="OMA" id="WQYVVAF"/>
<comment type="similarity">
    <text evidence="2">Belongs to the peptidase M50B family.</text>
</comment>
<evidence type="ECO:0000256" key="9">
    <source>
        <dbReference type="ARBA" id="ARBA00022989"/>
    </source>
</evidence>
<dbReference type="InterPro" id="IPR044838">
    <property type="entry name" value="EGY1-like"/>
</dbReference>
<dbReference type="CDD" id="cd06160">
    <property type="entry name" value="S2P-M50_like_2"/>
    <property type="match status" value="1"/>
</dbReference>
<keyword evidence="9 13" id="KW-1133">Transmembrane helix</keyword>
<feature type="transmembrane region" description="Helical" evidence="13">
    <location>
        <begin position="630"/>
        <end position="647"/>
    </location>
</feature>
<evidence type="ECO:0000313" key="15">
    <source>
        <dbReference type="Proteomes" id="UP000265515"/>
    </source>
</evidence>
<evidence type="ECO:0000256" key="2">
    <source>
        <dbReference type="ARBA" id="ARBA00007931"/>
    </source>
</evidence>
<dbReference type="Gramene" id="GBG88416">
    <property type="protein sequence ID" value="GBG88416"/>
    <property type="gene ID" value="CBR_g47115"/>
</dbReference>
<dbReference type="GO" id="GO:0008237">
    <property type="term" value="F:metallopeptidase activity"/>
    <property type="evidence" value="ECO:0007669"/>
    <property type="project" value="UniProtKB-KW"/>
</dbReference>
<evidence type="ECO:0000256" key="8">
    <source>
        <dbReference type="ARBA" id="ARBA00022946"/>
    </source>
</evidence>
<feature type="compositionally biased region" description="Basic and acidic residues" evidence="12">
    <location>
        <begin position="223"/>
        <end position="234"/>
    </location>
</feature>
<gene>
    <name evidence="14" type="ORF">CBR_g47115</name>
</gene>
<proteinExistence type="inferred from homology"/>
<feature type="transmembrane region" description="Helical" evidence="13">
    <location>
        <begin position="460"/>
        <end position="486"/>
    </location>
</feature>
<evidence type="ECO:0000256" key="7">
    <source>
        <dbReference type="ARBA" id="ARBA00022801"/>
    </source>
</evidence>
<keyword evidence="10" id="KW-0482">Metalloprotease</keyword>
<dbReference type="GO" id="GO:0009507">
    <property type="term" value="C:chloroplast"/>
    <property type="evidence" value="ECO:0007669"/>
    <property type="project" value="UniProtKB-SubCell"/>
</dbReference>
<dbReference type="PANTHER" id="PTHR31412">
    <property type="entry name" value="ZINC METALLOPROTEASE EGY1"/>
    <property type="match status" value="1"/>
</dbReference>
<comment type="caution">
    <text evidence="14">The sequence shown here is derived from an EMBL/GenBank/DDBJ whole genome shotgun (WGS) entry which is preliminary data.</text>
</comment>
<feature type="transmembrane region" description="Helical" evidence="13">
    <location>
        <begin position="580"/>
        <end position="610"/>
    </location>
</feature>
<evidence type="ECO:0000256" key="6">
    <source>
        <dbReference type="ARBA" id="ARBA00022692"/>
    </source>
</evidence>
<dbReference type="EMBL" id="BFEA01000671">
    <property type="protein sequence ID" value="GBG88416.1"/>
    <property type="molecule type" value="Genomic_DNA"/>
</dbReference>
<evidence type="ECO:0000256" key="13">
    <source>
        <dbReference type="SAM" id="Phobius"/>
    </source>
</evidence>
<feature type="transmembrane region" description="Helical" evidence="13">
    <location>
        <begin position="364"/>
        <end position="386"/>
    </location>
</feature>
<evidence type="ECO:0008006" key="16">
    <source>
        <dbReference type="Google" id="ProtNLM"/>
    </source>
</evidence>
<feature type="transmembrane region" description="Helical" evidence="13">
    <location>
        <begin position="398"/>
        <end position="416"/>
    </location>
</feature>
<feature type="region of interest" description="Disordered" evidence="12">
    <location>
        <begin position="44"/>
        <end position="70"/>
    </location>
</feature>
<evidence type="ECO:0000256" key="4">
    <source>
        <dbReference type="ARBA" id="ARBA00022640"/>
    </source>
</evidence>
<comment type="subcellular location">
    <subcellularLocation>
        <location evidence="1">Plastid</location>
        <location evidence="1">Chloroplast membrane</location>
        <topology evidence="1">Multi-pass membrane protein</topology>
    </subcellularLocation>
</comment>
<evidence type="ECO:0000256" key="10">
    <source>
        <dbReference type="ARBA" id="ARBA00023049"/>
    </source>
</evidence>
<dbReference type="OrthoDB" id="2016505at2759"/>
<dbReference type="Proteomes" id="UP000265515">
    <property type="component" value="Unassembled WGS sequence"/>
</dbReference>
<feature type="region of interest" description="Disordered" evidence="12">
    <location>
        <begin position="180"/>
        <end position="249"/>
    </location>
</feature>
<protein>
    <recommendedName>
        <fullName evidence="16">Peptidase M50 domain-containing protein</fullName>
    </recommendedName>
</protein>
<evidence type="ECO:0000256" key="12">
    <source>
        <dbReference type="SAM" id="MobiDB-lite"/>
    </source>
</evidence>
<keyword evidence="11 13" id="KW-0472">Membrane</keyword>
<keyword evidence="15" id="KW-1185">Reference proteome</keyword>
<evidence type="ECO:0000256" key="3">
    <source>
        <dbReference type="ARBA" id="ARBA00022528"/>
    </source>
</evidence>
<name>A0A388M1J8_CHABU</name>
<evidence type="ECO:0000256" key="5">
    <source>
        <dbReference type="ARBA" id="ARBA00022670"/>
    </source>
</evidence>
<dbReference type="GO" id="GO:0006508">
    <property type="term" value="P:proteolysis"/>
    <property type="evidence" value="ECO:0007669"/>
    <property type="project" value="UniProtKB-KW"/>
</dbReference>
<dbReference type="PANTHER" id="PTHR31412:SF2">
    <property type="entry name" value="ZINC METALLOPEPTIDASE EGY3, CHLOROPLASTIC-RELATED"/>
    <property type="match status" value="1"/>
</dbReference>
<accession>A0A388M1J8</accession>